<sequence length="552" mass="56536">MAIVAGLTAQTALREVVAGVTLIAIAVPLNIGYAQIAGLPPTAGLYALIVPAVLYTLLVSSRQLVASPDAAAAALVASSVGGLAVAGSEDYATMAFAQAIIGGVLFLLASLFKLGFLANFLSKPILIGFVGGLALDILVSQLAKMLGIKIDSGGEFVDKVVGIVTGLGTMNLWSVLISAVAIAVLLLGRRFARAVPWALVVLIAATVLVVTTGLQEHGVAVLGPVEAGPPRLSWPILDLSAWFALVPPAIALTAVTMGEGLLVARSYGEKNGYATKPNRDLLAFGVANVASGATGGFTLGSSTSRTAAMDQAGSRTQLPTLVVAAGTLLLLLFGTALLEPIPSPAIGAIVGVAVLPLLGIGEFRKLWRQDRFEFAVGAACFLVTLFIGAIPGIVVAFVLALINLVRRASAPAIDVLAADDNPRSSLLASAADGTTTAPGVLVIRLAAPLFFANGTVFSDAVTRAVTGARTSGSGVRQIVLDLEAVTDVDVTGAEAFSVLKKWLHAQGVTLAFSRGRPPLLKRMRHLGLLDDETVYPTNRAAIAALTSSFDAS</sequence>
<organism evidence="7 8">
    <name type="scientific">Cryobacterium adonitolivorans</name>
    <dbReference type="NCBI Taxonomy" id="1259189"/>
    <lineage>
        <taxon>Bacteria</taxon>
        <taxon>Bacillati</taxon>
        <taxon>Actinomycetota</taxon>
        <taxon>Actinomycetes</taxon>
        <taxon>Micrococcales</taxon>
        <taxon>Microbacteriaceae</taxon>
        <taxon>Cryobacterium</taxon>
    </lineage>
</organism>
<feature type="transmembrane region" description="Helical" evidence="5">
    <location>
        <begin position="194"/>
        <end position="214"/>
    </location>
</feature>
<dbReference type="InterPro" id="IPR002645">
    <property type="entry name" value="STAS_dom"/>
</dbReference>
<dbReference type="GO" id="GO:0055085">
    <property type="term" value="P:transmembrane transport"/>
    <property type="evidence" value="ECO:0007669"/>
    <property type="project" value="InterPro"/>
</dbReference>
<dbReference type="InterPro" id="IPR036513">
    <property type="entry name" value="STAS_dom_sf"/>
</dbReference>
<dbReference type="Pfam" id="PF01740">
    <property type="entry name" value="STAS"/>
    <property type="match status" value="1"/>
</dbReference>
<feature type="transmembrane region" description="Helical" evidence="5">
    <location>
        <begin position="70"/>
        <end position="88"/>
    </location>
</feature>
<feature type="transmembrane region" description="Helical" evidence="5">
    <location>
        <begin position="94"/>
        <end position="112"/>
    </location>
</feature>
<accession>A0A4R8WD78</accession>
<protein>
    <submittedName>
        <fullName evidence="7">SulP family inorganic anion transporter</fullName>
    </submittedName>
</protein>
<evidence type="ECO:0000256" key="3">
    <source>
        <dbReference type="ARBA" id="ARBA00022989"/>
    </source>
</evidence>
<evidence type="ECO:0000256" key="4">
    <source>
        <dbReference type="ARBA" id="ARBA00023136"/>
    </source>
</evidence>
<dbReference type="PROSITE" id="PS50801">
    <property type="entry name" value="STAS"/>
    <property type="match status" value="1"/>
</dbReference>
<feature type="transmembrane region" description="Helical" evidence="5">
    <location>
        <begin position="375"/>
        <end position="402"/>
    </location>
</feature>
<proteinExistence type="predicted"/>
<dbReference type="InterPro" id="IPR011547">
    <property type="entry name" value="SLC26A/SulP_dom"/>
</dbReference>
<dbReference type="RefSeq" id="WP_134451991.1">
    <property type="nucleotide sequence ID" value="NZ_SOFL01000002.1"/>
</dbReference>
<keyword evidence="8" id="KW-1185">Reference proteome</keyword>
<feature type="transmembrane region" description="Helical" evidence="5">
    <location>
        <begin position="124"/>
        <end position="143"/>
    </location>
</feature>
<dbReference type="CDD" id="cd07042">
    <property type="entry name" value="STAS_SulP_like_sulfate_transporter"/>
    <property type="match status" value="1"/>
</dbReference>
<dbReference type="PANTHER" id="PTHR11814">
    <property type="entry name" value="SULFATE TRANSPORTER"/>
    <property type="match status" value="1"/>
</dbReference>
<name>A0A4R8WD78_9MICO</name>
<dbReference type="Pfam" id="PF00916">
    <property type="entry name" value="Sulfate_transp"/>
    <property type="match status" value="1"/>
</dbReference>
<dbReference type="Gene3D" id="3.30.750.24">
    <property type="entry name" value="STAS domain"/>
    <property type="match status" value="1"/>
</dbReference>
<evidence type="ECO:0000313" key="8">
    <source>
        <dbReference type="Proteomes" id="UP000297907"/>
    </source>
</evidence>
<dbReference type="OrthoDB" id="9769739at2"/>
<comment type="subcellular location">
    <subcellularLocation>
        <location evidence="1">Membrane</location>
        <topology evidence="1">Multi-pass membrane protein</topology>
    </subcellularLocation>
</comment>
<keyword evidence="3 5" id="KW-1133">Transmembrane helix</keyword>
<dbReference type="GO" id="GO:0016020">
    <property type="term" value="C:membrane"/>
    <property type="evidence" value="ECO:0007669"/>
    <property type="project" value="UniProtKB-SubCell"/>
</dbReference>
<feature type="transmembrane region" description="Helical" evidence="5">
    <location>
        <begin position="39"/>
        <end position="58"/>
    </location>
</feature>
<dbReference type="InterPro" id="IPR001902">
    <property type="entry name" value="SLC26A/SulP_fam"/>
</dbReference>
<dbReference type="Proteomes" id="UP000297907">
    <property type="component" value="Unassembled WGS sequence"/>
</dbReference>
<feature type="domain" description="STAS" evidence="6">
    <location>
        <begin position="430"/>
        <end position="545"/>
    </location>
</feature>
<feature type="transmembrane region" description="Helical" evidence="5">
    <location>
        <begin position="344"/>
        <end position="363"/>
    </location>
</feature>
<feature type="transmembrane region" description="Helical" evidence="5">
    <location>
        <begin position="163"/>
        <end position="187"/>
    </location>
</feature>
<dbReference type="EMBL" id="SOFL01000002">
    <property type="protein sequence ID" value="TFC06907.1"/>
    <property type="molecule type" value="Genomic_DNA"/>
</dbReference>
<evidence type="ECO:0000256" key="1">
    <source>
        <dbReference type="ARBA" id="ARBA00004141"/>
    </source>
</evidence>
<feature type="transmembrane region" description="Helical" evidence="5">
    <location>
        <begin position="12"/>
        <end position="33"/>
    </location>
</feature>
<keyword evidence="2 5" id="KW-0812">Transmembrane</keyword>
<evidence type="ECO:0000256" key="2">
    <source>
        <dbReference type="ARBA" id="ARBA00022692"/>
    </source>
</evidence>
<feature type="transmembrane region" description="Helical" evidence="5">
    <location>
        <begin position="234"/>
        <end position="255"/>
    </location>
</feature>
<reference evidence="7 8" key="1">
    <citation type="submission" date="2019-03" db="EMBL/GenBank/DDBJ databases">
        <title>Genomics of glacier-inhabiting Cryobacterium strains.</title>
        <authorList>
            <person name="Liu Q."/>
            <person name="Xin Y.-H."/>
        </authorList>
    </citation>
    <scope>NUCLEOTIDE SEQUENCE [LARGE SCALE GENOMIC DNA]</scope>
    <source>
        <strain evidence="7 8">RHLS22-1</strain>
    </source>
</reference>
<dbReference type="SUPFAM" id="SSF52091">
    <property type="entry name" value="SpoIIaa-like"/>
    <property type="match status" value="1"/>
</dbReference>
<feature type="transmembrane region" description="Helical" evidence="5">
    <location>
        <begin position="318"/>
        <end position="338"/>
    </location>
</feature>
<evidence type="ECO:0000313" key="7">
    <source>
        <dbReference type="EMBL" id="TFC06907.1"/>
    </source>
</evidence>
<keyword evidence="4 5" id="KW-0472">Membrane</keyword>
<evidence type="ECO:0000259" key="6">
    <source>
        <dbReference type="PROSITE" id="PS50801"/>
    </source>
</evidence>
<dbReference type="AlphaFoldDB" id="A0A4R8WD78"/>
<gene>
    <name evidence="7" type="ORF">E3O42_00500</name>
</gene>
<evidence type="ECO:0000256" key="5">
    <source>
        <dbReference type="SAM" id="Phobius"/>
    </source>
</evidence>
<comment type="caution">
    <text evidence="7">The sequence shown here is derived from an EMBL/GenBank/DDBJ whole genome shotgun (WGS) entry which is preliminary data.</text>
</comment>